<comment type="caution">
    <text evidence="9">The sequence shown here is derived from an EMBL/GenBank/DDBJ whole genome shotgun (WGS) entry which is preliminary data.</text>
</comment>
<gene>
    <name evidence="9" type="ORF">HNQ39_001922</name>
</gene>
<keyword evidence="4 6" id="KW-1133">Transmembrane helix</keyword>
<dbReference type="Proteomes" id="UP000520814">
    <property type="component" value="Unassembled WGS sequence"/>
</dbReference>
<dbReference type="PANTHER" id="PTHR34697:SF2">
    <property type="entry name" value="PHOSPHATIDYLGLYCEROL LYSYLTRANSFERASE"/>
    <property type="match status" value="1"/>
</dbReference>
<accession>A0A7W9W6G1</accession>
<dbReference type="SUPFAM" id="SSF55729">
    <property type="entry name" value="Acyl-CoA N-acyltransferases (Nat)"/>
    <property type="match status" value="1"/>
</dbReference>
<evidence type="ECO:0000259" key="7">
    <source>
        <dbReference type="Pfam" id="PF00487"/>
    </source>
</evidence>
<dbReference type="Pfam" id="PF09924">
    <property type="entry name" value="LPG_synthase_C"/>
    <property type="match status" value="1"/>
</dbReference>
<feature type="transmembrane region" description="Helical" evidence="6">
    <location>
        <begin position="424"/>
        <end position="444"/>
    </location>
</feature>
<dbReference type="GO" id="GO:0006629">
    <property type="term" value="P:lipid metabolic process"/>
    <property type="evidence" value="ECO:0007669"/>
    <property type="project" value="InterPro"/>
</dbReference>
<dbReference type="GO" id="GO:0055091">
    <property type="term" value="P:phospholipid homeostasis"/>
    <property type="evidence" value="ECO:0007669"/>
    <property type="project" value="TreeGrafter"/>
</dbReference>
<keyword evidence="10" id="KW-1185">Reference proteome</keyword>
<dbReference type="RefSeq" id="WP_184194487.1">
    <property type="nucleotide sequence ID" value="NZ_JACHGW010000002.1"/>
</dbReference>
<protein>
    <submittedName>
        <fullName evidence="9">Fatty acid desaturase</fullName>
    </submittedName>
</protein>
<feature type="domain" description="Phosphatidylglycerol lysyltransferase C-terminal" evidence="8">
    <location>
        <begin position="15"/>
        <end position="309"/>
    </location>
</feature>
<dbReference type="Gene3D" id="3.40.630.30">
    <property type="match status" value="1"/>
</dbReference>
<feature type="domain" description="Fatty acid desaturase" evidence="7">
    <location>
        <begin position="389"/>
        <end position="613"/>
    </location>
</feature>
<evidence type="ECO:0000256" key="6">
    <source>
        <dbReference type="SAM" id="Phobius"/>
    </source>
</evidence>
<sequence>MRESEPQQARLLEALAKYGRNLHSFMVLEPGLSVWSKGDAMVAYADRGGYWVAVGGPLCASEETLAVASAFREAARKKGRKVVFFGVTRPLVERLGGSFDALLVGLAAVWNPAQWQEVLGSSGKLRNRLSKARRAGVTVRLIDCGEVAPGTPLRKRFVEIVDSWAEQKALPPMGFMVTLELFQHAERRRYFVVESDGVVHGFAVCVPIYGRNGWLLEDMMIPPEAPAGCGESLVDAVMCQLRDEGAEVVSLGMVALAGLDAEQNSQNHVWLTRLLRVCARSMGWLYNLEGLYRFRDKMKPSAWEPVYIVSSGKVSFLTIRAILMAFANGWVPRFAARALGRWARQWLQRQAAPPSETPSPKPALDLPISLLAVACCTAMALAVVGAFQGWLPAWLSVGIGFVAAFAGFTPIHEAVHGNVSRGKVLNAAVGHLCSVLLTGAFRPYCFLHREHHLHTNVPTDDPDFWCGAGPSWAVPLRWLTQDIGYLRFYLSRWTTRPWLERADLVLCGSVYVALAVGAGLLHPSLFRALLLGWILPARLALFTLAATFSWLPHAPHQATTPYQATSVRSSPWLTWLLLGQNFHLVHHLDPSKPFYRLASIWKHKREDFMSHGAVDCSGLNKSEQT</sequence>
<feature type="transmembrane region" description="Helical" evidence="6">
    <location>
        <begin position="393"/>
        <end position="412"/>
    </location>
</feature>
<evidence type="ECO:0000256" key="2">
    <source>
        <dbReference type="ARBA" id="ARBA00022475"/>
    </source>
</evidence>
<dbReference type="EMBL" id="JACHGW010000002">
    <property type="protein sequence ID" value="MBB6050131.1"/>
    <property type="molecule type" value="Genomic_DNA"/>
</dbReference>
<evidence type="ECO:0000256" key="4">
    <source>
        <dbReference type="ARBA" id="ARBA00022989"/>
    </source>
</evidence>
<comment type="subcellular location">
    <subcellularLocation>
        <location evidence="1">Cell membrane</location>
        <topology evidence="1">Multi-pass membrane protein</topology>
    </subcellularLocation>
</comment>
<dbReference type="InterPro" id="IPR051211">
    <property type="entry name" value="PG_lysyltransferase"/>
</dbReference>
<keyword evidence="3 6" id="KW-0812">Transmembrane</keyword>
<dbReference type="GO" id="GO:0005886">
    <property type="term" value="C:plasma membrane"/>
    <property type="evidence" value="ECO:0007669"/>
    <property type="project" value="UniProtKB-SubCell"/>
</dbReference>
<evidence type="ECO:0000313" key="10">
    <source>
        <dbReference type="Proteomes" id="UP000520814"/>
    </source>
</evidence>
<evidence type="ECO:0000259" key="8">
    <source>
        <dbReference type="Pfam" id="PF09924"/>
    </source>
</evidence>
<dbReference type="AlphaFoldDB" id="A0A7W9W6G1"/>
<dbReference type="InterPro" id="IPR005804">
    <property type="entry name" value="FA_desaturase_dom"/>
</dbReference>
<evidence type="ECO:0000256" key="3">
    <source>
        <dbReference type="ARBA" id="ARBA00022692"/>
    </source>
</evidence>
<dbReference type="Pfam" id="PF00487">
    <property type="entry name" value="FA_desaturase"/>
    <property type="match status" value="1"/>
</dbReference>
<reference evidence="9 10" key="1">
    <citation type="submission" date="2020-08" db="EMBL/GenBank/DDBJ databases">
        <title>Genomic Encyclopedia of Type Strains, Phase IV (KMG-IV): sequencing the most valuable type-strain genomes for metagenomic binning, comparative biology and taxonomic classification.</title>
        <authorList>
            <person name="Goeker M."/>
        </authorList>
    </citation>
    <scope>NUCLEOTIDE SEQUENCE [LARGE SCALE GENOMIC DNA]</scope>
    <source>
        <strain evidence="9 10">DSM 23562</strain>
    </source>
</reference>
<evidence type="ECO:0000256" key="1">
    <source>
        <dbReference type="ARBA" id="ARBA00004651"/>
    </source>
</evidence>
<feature type="transmembrane region" description="Helical" evidence="6">
    <location>
        <begin position="528"/>
        <end position="551"/>
    </location>
</feature>
<dbReference type="InterPro" id="IPR024320">
    <property type="entry name" value="LPG_synthase_C"/>
</dbReference>
<name>A0A7W9W6G1_ARMRO</name>
<feature type="transmembrane region" description="Helical" evidence="6">
    <location>
        <begin position="502"/>
        <end position="521"/>
    </location>
</feature>
<keyword evidence="2" id="KW-1003">Cell membrane</keyword>
<dbReference type="GO" id="GO:0016755">
    <property type="term" value="F:aminoacyltransferase activity"/>
    <property type="evidence" value="ECO:0007669"/>
    <property type="project" value="TreeGrafter"/>
</dbReference>
<dbReference type="InterPro" id="IPR016181">
    <property type="entry name" value="Acyl_CoA_acyltransferase"/>
</dbReference>
<organism evidence="9 10">
    <name type="scientific">Armatimonas rosea</name>
    <dbReference type="NCBI Taxonomy" id="685828"/>
    <lineage>
        <taxon>Bacteria</taxon>
        <taxon>Bacillati</taxon>
        <taxon>Armatimonadota</taxon>
        <taxon>Armatimonadia</taxon>
        <taxon>Armatimonadales</taxon>
        <taxon>Armatimonadaceae</taxon>
        <taxon>Armatimonas</taxon>
    </lineage>
</organism>
<evidence type="ECO:0000313" key="9">
    <source>
        <dbReference type="EMBL" id="MBB6050131.1"/>
    </source>
</evidence>
<proteinExistence type="predicted"/>
<evidence type="ECO:0000256" key="5">
    <source>
        <dbReference type="ARBA" id="ARBA00023136"/>
    </source>
</evidence>
<dbReference type="PANTHER" id="PTHR34697">
    <property type="entry name" value="PHOSPHATIDYLGLYCEROL LYSYLTRANSFERASE"/>
    <property type="match status" value="1"/>
</dbReference>
<keyword evidence="5 6" id="KW-0472">Membrane</keyword>
<feature type="transmembrane region" description="Helical" evidence="6">
    <location>
        <begin position="368"/>
        <end position="387"/>
    </location>
</feature>